<dbReference type="PIRSF" id="PIRSF004848">
    <property type="entry name" value="YBL036c_PLPDEIII"/>
    <property type="match status" value="1"/>
</dbReference>
<dbReference type="PANTHER" id="PTHR10146:SF14">
    <property type="entry name" value="PYRIDOXAL PHOSPHATE HOMEOSTASIS PROTEIN"/>
    <property type="match status" value="1"/>
</dbReference>
<dbReference type="EMBL" id="KZ155807">
    <property type="protein sequence ID" value="OUS44679.1"/>
    <property type="molecule type" value="Genomic_DNA"/>
</dbReference>
<protein>
    <submittedName>
        <fullName evidence="5">Alanine racemase domain-containing protein</fullName>
    </submittedName>
</protein>
<dbReference type="InterPro" id="IPR011078">
    <property type="entry name" value="PyrdxlP_homeostasis"/>
</dbReference>
<feature type="modified residue" description="N6-(pyridoxal phosphate)lysine" evidence="2">
    <location>
        <position position="35"/>
    </location>
</feature>
<proteinExistence type="inferred from homology"/>
<evidence type="ECO:0000259" key="4">
    <source>
        <dbReference type="Pfam" id="PF01168"/>
    </source>
</evidence>
<comment type="cofactor">
    <cofactor evidence="2">
        <name>pyridoxal 5'-phosphate</name>
        <dbReference type="ChEBI" id="CHEBI:597326"/>
    </cofactor>
</comment>
<feature type="domain" description="Alanine racemase N-terminal" evidence="4">
    <location>
        <begin position="22"/>
        <end position="217"/>
    </location>
</feature>
<evidence type="ECO:0000256" key="2">
    <source>
        <dbReference type="PIRSR" id="PIRSR004848-1"/>
    </source>
</evidence>
<evidence type="ECO:0000256" key="3">
    <source>
        <dbReference type="RuleBase" id="RU004514"/>
    </source>
</evidence>
<dbReference type="Pfam" id="PF01168">
    <property type="entry name" value="Ala_racemase_N"/>
    <property type="match status" value="1"/>
</dbReference>
<sequence length="222" mass="24302">MTDTDFPEIAKRRAEILGDLAAIAETPPTLVAVTKTQSDAALEEILAAGHRVFGENRVQEAFQHWETRRADYPDLELRLIGPLQSNKSEDAVNLFHVIETLDRPKLCRQLAKAEQKSGLKRTYLIQVNTGEEPQKAGVAPRDVEALLRVAREQGLDVTGLMCIPPVDEPAGPHFALLAKIAKRLELPQLSMGMSADYDIATRFGATHVRVGSALFGPRASSA</sequence>
<dbReference type="SUPFAM" id="SSF51419">
    <property type="entry name" value="PLP-binding barrel"/>
    <property type="match status" value="1"/>
</dbReference>
<name>A0A1Y5I591_OSTTA</name>
<dbReference type="AlphaFoldDB" id="A0A1Y5I591"/>
<gene>
    <name evidence="5" type="ORF">BE221DRAFT_83343</name>
</gene>
<evidence type="ECO:0000256" key="1">
    <source>
        <dbReference type="ARBA" id="ARBA00022898"/>
    </source>
</evidence>
<dbReference type="PANTHER" id="PTHR10146">
    <property type="entry name" value="PROLINE SYNTHETASE CO-TRANSCRIBED BACTERIAL HOMOLOG PROTEIN"/>
    <property type="match status" value="1"/>
</dbReference>
<dbReference type="Gene3D" id="3.20.20.10">
    <property type="entry name" value="Alanine racemase"/>
    <property type="match status" value="1"/>
</dbReference>
<dbReference type="InterPro" id="IPR001608">
    <property type="entry name" value="Ala_racemase_N"/>
</dbReference>
<comment type="similarity">
    <text evidence="3">Belongs to the pyridoxal phosphate-binding protein YggS/PROSC family.</text>
</comment>
<reference evidence="5" key="1">
    <citation type="submission" date="2017-04" db="EMBL/GenBank/DDBJ databases">
        <title>Population genomics of picophytoplankton unveils novel chromosome hypervariability.</title>
        <authorList>
            <consortium name="DOE Joint Genome Institute"/>
            <person name="Blanc-Mathieu R."/>
            <person name="Krasovec M."/>
            <person name="Hebrard M."/>
            <person name="Yau S."/>
            <person name="Desgranges E."/>
            <person name="Martin J."/>
            <person name="Schackwitz W."/>
            <person name="Kuo A."/>
            <person name="Salin G."/>
            <person name="Donnadieu C."/>
            <person name="Desdevises Y."/>
            <person name="Sanchez-Ferandin S."/>
            <person name="Moreau H."/>
            <person name="Rivals E."/>
            <person name="Grigoriev I.V."/>
            <person name="Grimsley N."/>
            <person name="Eyre-Walker A."/>
            <person name="Piganeau G."/>
        </authorList>
    </citation>
    <scope>NUCLEOTIDE SEQUENCE [LARGE SCALE GENOMIC DNA]</scope>
    <source>
        <strain evidence="5">RCC 1115</strain>
    </source>
</reference>
<dbReference type="Proteomes" id="UP000195557">
    <property type="component" value="Unassembled WGS sequence"/>
</dbReference>
<dbReference type="FunFam" id="3.20.20.10:FF:000018">
    <property type="entry name" value="Pyridoxal phosphate homeostasis protein"/>
    <property type="match status" value="1"/>
</dbReference>
<dbReference type="NCBIfam" id="TIGR00044">
    <property type="entry name" value="YggS family pyridoxal phosphate-dependent enzyme"/>
    <property type="match status" value="1"/>
</dbReference>
<dbReference type="CDD" id="cd00635">
    <property type="entry name" value="PLPDE_III_YBL036c_like"/>
    <property type="match status" value="1"/>
</dbReference>
<dbReference type="GO" id="GO:0030170">
    <property type="term" value="F:pyridoxal phosphate binding"/>
    <property type="evidence" value="ECO:0007669"/>
    <property type="project" value="InterPro"/>
</dbReference>
<keyword evidence="1 2" id="KW-0663">Pyridoxal phosphate</keyword>
<organism evidence="5">
    <name type="scientific">Ostreococcus tauri</name>
    <name type="common">Marine green alga</name>
    <dbReference type="NCBI Taxonomy" id="70448"/>
    <lineage>
        <taxon>Eukaryota</taxon>
        <taxon>Viridiplantae</taxon>
        <taxon>Chlorophyta</taxon>
        <taxon>Mamiellophyceae</taxon>
        <taxon>Mamiellales</taxon>
        <taxon>Bathycoccaceae</taxon>
        <taxon>Ostreococcus</taxon>
    </lineage>
</organism>
<dbReference type="InterPro" id="IPR029066">
    <property type="entry name" value="PLP-binding_barrel"/>
</dbReference>
<accession>A0A1Y5I591</accession>
<evidence type="ECO:0000313" key="5">
    <source>
        <dbReference type="EMBL" id="OUS44679.1"/>
    </source>
</evidence>